<evidence type="ECO:0000256" key="6">
    <source>
        <dbReference type="ARBA" id="ARBA00034754"/>
    </source>
</evidence>
<keyword evidence="4" id="KW-0235">DNA replication</keyword>
<dbReference type="InterPro" id="IPR048466">
    <property type="entry name" value="DNA_pol3_delta-like_C"/>
</dbReference>
<evidence type="ECO:0000256" key="7">
    <source>
        <dbReference type="ARBA" id="ARBA00049244"/>
    </source>
</evidence>
<proteinExistence type="inferred from homology"/>
<reference evidence="10" key="1">
    <citation type="journal article" date="2019" name="Int. J. Syst. Evol. Microbiol.">
        <title>The Global Catalogue of Microorganisms (GCM) 10K type strain sequencing project: providing services to taxonomists for standard genome sequencing and annotation.</title>
        <authorList>
            <consortium name="The Broad Institute Genomics Platform"/>
            <consortium name="The Broad Institute Genome Sequencing Center for Infectious Disease"/>
            <person name="Wu L."/>
            <person name="Ma J."/>
        </authorList>
    </citation>
    <scope>NUCLEOTIDE SEQUENCE [LARGE SCALE GENOMIC DNA]</scope>
    <source>
        <strain evidence="10">CGMCC 1.15772</strain>
    </source>
</reference>
<keyword evidence="10" id="KW-1185">Reference proteome</keyword>
<evidence type="ECO:0000313" key="10">
    <source>
        <dbReference type="Proteomes" id="UP001596507"/>
    </source>
</evidence>
<dbReference type="GO" id="GO:0003887">
    <property type="term" value="F:DNA-directed DNA polymerase activity"/>
    <property type="evidence" value="ECO:0007669"/>
    <property type="project" value="UniProtKB-EC"/>
</dbReference>
<dbReference type="InterPro" id="IPR008921">
    <property type="entry name" value="DNA_pol3_clamp-load_cplx_C"/>
</dbReference>
<dbReference type="Gene3D" id="3.40.50.300">
    <property type="entry name" value="P-loop containing nucleotide triphosphate hydrolases"/>
    <property type="match status" value="1"/>
</dbReference>
<dbReference type="NCBIfam" id="TIGR01128">
    <property type="entry name" value="holA"/>
    <property type="match status" value="1"/>
</dbReference>
<feature type="domain" description="DNA polymerase III delta subunit-like C-terminal" evidence="8">
    <location>
        <begin position="220"/>
        <end position="334"/>
    </location>
</feature>
<organism evidence="9 10">
    <name type="scientific">Microbacterium fluvii</name>
    <dbReference type="NCBI Taxonomy" id="415215"/>
    <lineage>
        <taxon>Bacteria</taxon>
        <taxon>Bacillati</taxon>
        <taxon>Actinomycetota</taxon>
        <taxon>Actinomycetes</taxon>
        <taxon>Micrococcales</taxon>
        <taxon>Microbacteriaceae</taxon>
        <taxon>Microbacterium</taxon>
    </lineage>
</organism>
<dbReference type="PANTHER" id="PTHR34388:SF1">
    <property type="entry name" value="DNA POLYMERASE III SUBUNIT DELTA"/>
    <property type="match status" value="1"/>
</dbReference>
<dbReference type="Proteomes" id="UP001596507">
    <property type="component" value="Unassembled WGS sequence"/>
</dbReference>
<evidence type="ECO:0000256" key="1">
    <source>
        <dbReference type="ARBA" id="ARBA00012417"/>
    </source>
</evidence>
<dbReference type="Pfam" id="PF21694">
    <property type="entry name" value="DNA_pol3_delta_C"/>
    <property type="match status" value="1"/>
</dbReference>
<keyword evidence="2 9" id="KW-0808">Transferase</keyword>
<dbReference type="InterPro" id="IPR027417">
    <property type="entry name" value="P-loop_NTPase"/>
</dbReference>
<comment type="similarity">
    <text evidence="6">Belongs to the DNA polymerase HolA subunit family.</text>
</comment>
<evidence type="ECO:0000313" key="9">
    <source>
        <dbReference type="EMBL" id="MFC7268262.1"/>
    </source>
</evidence>
<dbReference type="RefSeq" id="WP_262873174.1">
    <property type="nucleotide sequence ID" value="NZ_BAABKW010000005.1"/>
</dbReference>
<evidence type="ECO:0000256" key="3">
    <source>
        <dbReference type="ARBA" id="ARBA00022695"/>
    </source>
</evidence>
<evidence type="ECO:0000256" key="5">
    <source>
        <dbReference type="ARBA" id="ARBA00022932"/>
    </source>
</evidence>
<dbReference type="Gene3D" id="1.20.272.10">
    <property type="match status" value="1"/>
</dbReference>
<dbReference type="PANTHER" id="PTHR34388">
    <property type="entry name" value="DNA POLYMERASE III SUBUNIT DELTA"/>
    <property type="match status" value="1"/>
</dbReference>
<comment type="caution">
    <text evidence="9">The sequence shown here is derived from an EMBL/GenBank/DDBJ whole genome shotgun (WGS) entry which is preliminary data.</text>
</comment>
<evidence type="ECO:0000256" key="2">
    <source>
        <dbReference type="ARBA" id="ARBA00022679"/>
    </source>
</evidence>
<evidence type="ECO:0000259" key="8">
    <source>
        <dbReference type="Pfam" id="PF21694"/>
    </source>
</evidence>
<keyword evidence="5" id="KW-0239">DNA-directed DNA polymerase</keyword>
<dbReference type="InterPro" id="IPR005790">
    <property type="entry name" value="DNA_polIII_delta"/>
</dbReference>
<evidence type="ECO:0000256" key="4">
    <source>
        <dbReference type="ARBA" id="ARBA00022705"/>
    </source>
</evidence>
<protein>
    <recommendedName>
        <fullName evidence="1">DNA-directed DNA polymerase</fullName>
        <ecNumber evidence="1">2.7.7.7</ecNumber>
    </recommendedName>
</protein>
<comment type="catalytic activity">
    <reaction evidence="7">
        <text>DNA(n) + a 2'-deoxyribonucleoside 5'-triphosphate = DNA(n+1) + diphosphate</text>
        <dbReference type="Rhea" id="RHEA:22508"/>
        <dbReference type="Rhea" id="RHEA-COMP:17339"/>
        <dbReference type="Rhea" id="RHEA-COMP:17340"/>
        <dbReference type="ChEBI" id="CHEBI:33019"/>
        <dbReference type="ChEBI" id="CHEBI:61560"/>
        <dbReference type="ChEBI" id="CHEBI:173112"/>
        <dbReference type="EC" id="2.7.7.7"/>
    </reaction>
</comment>
<accession>A0ABW2HAA4</accession>
<dbReference type="EMBL" id="JBHTBE010000001">
    <property type="protein sequence ID" value="MFC7268262.1"/>
    <property type="molecule type" value="Genomic_DNA"/>
</dbReference>
<gene>
    <name evidence="9" type="primary">holA</name>
    <name evidence="9" type="ORF">ACFQRL_04720</name>
</gene>
<keyword evidence="3 9" id="KW-0548">Nucleotidyltransferase</keyword>
<dbReference type="SUPFAM" id="SSF48019">
    <property type="entry name" value="post-AAA+ oligomerization domain-like"/>
    <property type="match status" value="1"/>
</dbReference>
<name>A0ABW2HAA4_9MICO</name>
<dbReference type="EC" id="2.7.7.7" evidence="1"/>
<sequence length="348" mass="36604">MATTARRAPATKAKSAIPQLSWRSPQPAPIVLISGPEEVCAERATAGVRDYLRAEDPSLEVTDLRADDYAAGSLLAVTSPSLFGEPRLVRVTGVEKCSDAFLAEAVAYLDQPQEGATVVLRHTGASVRGKKLLDAIRAGSGGGVEIACPAVKRDSDRFDFAAGEFQAARRRIAPAALRALVGAFSDDLTELAAACQQLIGDVDGDITEQVVARYYGGRVETSAFTVADTAIAGRYGEALIALRHALASGADPVPLVAALASKLRTMARVAGNREPSGALAARLGMKDWQVDRARRDLAGWNEASLGMAIQAAARADAEVKGASRDPVFSLERLVTVIATRAPFADPVR</sequence>